<feature type="transmembrane region" description="Helical" evidence="1">
    <location>
        <begin position="7"/>
        <end position="29"/>
    </location>
</feature>
<accession>A0ABV8G5Q8</accession>
<evidence type="ECO:0000256" key="1">
    <source>
        <dbReference type="SAM" id="Phobius"/>
    </source>
</evidence>
<sequence>MQTRWMGAVLIVVAVGVSIVTLSTMRASWSGAGTFLITAAALLIGFGLAMLVAPKPSPAKQRYDEFMRSAE</sequence>
<evidence type="ECO:0000313" key="2">
    <source>
        <dbReference type="EMBL" id="MFC4008440.1"/>
    </source>
</evidence>
<protein>
    <submittedName>
        <fullName evidence="2">Uncharacterized protein</fullName>
    </submittedName>
</protein>
<keyword evidence="3" id="KW-1185">Reference proteome</keyword>
<name>A0ABV8G5Q8_9ACTN</name>
<dbReference type="EMBL" id="JBHSBI010000006">
    <property type="protein sequence ID" value="MFC4008440.1"/>
    <property type="molecule type" value="Genomic_DNA"/>
</dbReference>
<keyword evidence="1" id="KW-1133">Transmembrane helix</keyword>
<feature type="transmembrane region" description="Helical" evidence="1">
    <location>
        <begin position="35"/>
        <end position="53"/>
    </location>
</feature>
<comment type="caution">
    <text evidence="2">The sequence shown here is derived from an EMBL/GenBank/DDBJ whole genome shotgun (WGS) entry which is preliminary data.</text>
</comment>
<organism evidence="2 3">
    <name type="scientific">Nonomuraea purpurea</name>
    <dbReference type="NCBI Taxonomy" id="1849276"/>
    <lineage>
        <taxon>Bacteria</taxon>
        <taxon>Bacillati</taxon>
        <taxon>Actinomycetota</taxon>
        <taxon>Actinomycetes</taxon>
        <taxon>Streptosporangiales</taxon>
        <taxon>Streptosporangiaceae</taxon>
        <taxon>Nonomuraea</taxon>
    </lineage>
</organism>
<keyword evidence="1" id="KW-0812">Transmembrane</keyword>
<keyword evidence="1" id="KW-0472">Membrane</keyword>
<gene>
    <name evidence="2" type="ORF">ACFOY2_14515</name>
</gene>
<dbReference type="Proteomes" id="UP001595851">
    <property type="component" value="Unassembled WGS sequence"/>
</dbReference>
<dbReference type="RefSeq" id="WP_379528504.1">
    <property type="nucleotide sequence ID" value="NZ_JBHSBI010000006.1"/>
</dbReference>
<proteinExistence type="predicted"/>
<reference evidence="3" key="1">
    <citation type="journal article" date="2019" name="Int. J. Syst. Evol. Microbiol.">
        <title>The Global Catalogue of Microorganisms (GCM) 10K type strain sequencing project: providing services to taxonomists for standard genome sequencing and annotation.</title>
        <authorList>
            <consortium name="The Broad Institute Genomics Platform"/>
            <consortium name="The Broad Institute Genome Sequencing Center for Infectious Disease"/>
            <person name="Wu L."/>
            <person name="Ma J."/>
        </authorList>
    </citation>
    <scope>NUCLEOTIDE SEQUENCE [LARGE SCALE GENOMIC DNA]</scope>
    <source>
        <strain evidence="3">TBRC 1276</strain>
    </source>
</reference>
<evidence type="ECO:0000313" key="3">
    <source>
        <dbReference type="Proteomes" id="UP001595851"/>
    </source>
</evidence>